<protein>
    <submittedName>
        <fullName evidence="2">ElaB/YqjD/DUF883 family membrane-anchored ribosome-binding protein</fullName>
    </submittedName>
</protein>
<accession>A0ABR6BBM7</accession>
<gene>
    <name evidence="2" type="ORF">BC739_001470</name>
</gene>
<comment type="caution">
    <text evidence="2">The sequence shown here is derived from an EMBL/GenBank/DDBJ whole genome shotgun (WGS) entry which is preliminary data.</text>
</comment>
<keyword evidence="1" id="KW-0472">Membrane</keyword>
<organism evidence="2 3">
    <name type="scientific">Kutzneria viridogrisea</name>
    <dbReference type="NCBI Taxonomy" id="47990"/>
    <lineage>
        <taxon>Bacteria</taxon>
        <taxon>Bacillati</taxon>
        <taxon>Actinomycetota</taxon>
        <taxon>Actinomycetes</taxon>
        <taxon>Pseudonocardiales</taxon>
        <taxon>Pseudonocardiaceae</taxon>
        <taxon>Kutzneria</taxon>
    </lineage>
</organism>
<keyword evidence="3" id="KW-1185">Reference proteome</keyword>
<reference evidence="2 3" key="1">
    <citation type="submission" date="2020-08" db="EMBL/GenBank/DDBJ databases">
        <title>Genomic Encyclopedia of Archaeal and Bacterial Type Strains, Phase II (KMG-II): from individual species to whole genera.</title>
        <authorList>
            <person name="Goeker M."/>
        </authorList>
    </citation>
    <scope>NUCLEOTIDE SEQUENCE [LARGE SCALE GENOMIC DNA]</scope>
    <source>
        <strain evidence="2 3">DSM 43850</strain>
    </source>
</reference>
<evidence type="ECO:0000313" key="3">
    <source>
        <dbReference type="Proteomes" id="UP000517916"/>
    </source>
</evidence>
<feature type="transmembrane region" description="Helical" evidence="1">
    <location>
        <begin position="63"/>
        <end position="81"/>
    </location>
</feature>
<evidence type="ECO:0000313" key="2">
    <source>
        <dbReference type="EMBL" id="MBA8924273.1"/>
    </source>
</evidence>
<keyword evidence="1" id="KW-1133">Transmembrane helix</keyword>
<keyword evidence="1" id="KW-0812">Transmembrane</keyword>
<dbReference type="Pfam" id="PF12277">
    <property type="entry name" value="DUF3618"/>
    <property type="match status" value="1"/>
</dbReference>
<sequence>MSTAPRNQSELDEATLRADIELTRSELGDTVEALAHKVNVPARVKEQVRPRVRHLVNTVQRRPGPSIAVAVTVLLALGLLLRRGRKG</sequence>
<evidence type="ECO:0000256" key="1">
    <source>
        <dbReference type="SAM" id="Phobius"/>
    </source>
</evidence>
<proteinExistence type="predicted"/>
<dbReference type="InterPro" id="IPR022062">
    <property type="entry name" value="DUF3618"/>
</dbReference>
<dbReference type="RefSeq" id="WP_025358107.1">
    <property type="nucleotide sequence ID" value="NZ_BAAABQ010000007.1"/>
</dbReference>
<dbReference type="Proteomes" id="UP000517916">
    <property type="component" value="Unassembled WGS sequence"/>
</dbReference>
<name>A0ABR6BBM7_9PSEU</name>
<dbReference type="EMBL" id="JACJID010000001">
    <property type="protein sequence ID" value="MBA8924273.1"/>
    <property type="molecule type" value="Genomic_DNA"/>
</dbReference>